<dbReference type="GO" id="GO:0003723">
    <property type="term" value="F:RNA binding"/>
    <property type="evidence" value="ECO:0007669"/>
    <property type="project" value="InterPro"/>
</dbReference>
<keyword evidence="2" id="KW-0808">Transferase</keyword>
<dbReference type="EMBL" id="GG665046">
    <property type="protein sequence ID" value="KNG75324.1"/>
    <property type="molecule type" value="Genomic_DNA"/>
</dbReference>
<feature type="region of interest" description="Disordered" evidence="3">
    <location>
        <begin position="2427"/>
        <end position="2550"/>
    </location>
</feature>
<feature type="compositionally biased region" description="Low complexity" evidence="3">
    <location>
        <begin position="1659"/>
        <end position="1684"/>
    </location>
</feature>
<evidence type="ECO:0000259" key="4">
    <source>
        <dbReference type="Pfam" id="PF00588"/>
    </source>
</evidence>
<dbReference type="SUPFAM" id="SSF75217">
    <property type="entry name" value="alpha/beta knot"/>
    <property type="match status" value="1"/>
</dbReference>
<evidence type="ECO:0000313" key="6">
    <source>
        <dbReference type="Proteomes" id="UP000054562"/>
    </source>
</evidence>
<organism evidence="5 6">
    <name type="scientific">Plasmodium falciparum IGH-CR14</name>
    <dbReference type="NCBI Taxonomy" id="580059"/>
    <lineage>
        <taxon>Eukaryota</taxon>
        <taxon>Sar</taxon>
        <taxon>Alveolata</taxon>
        <taxon>Apicomplexa</taxon>
        <taxon>Aconoidasida</taxon>
        <taxon>Haemosporida</taxon>
        <taxon>Plasmodiidae</taxon>
        <taxon>Plasmodium</taxon>
        <taxon>Plasmodium (Laverania)</taxon>
    </lineage>
</organism>
<feature type="domain" description="tRNA/rRNA methyltransferase SpoU type" evidence="4">
    <location>
        <begin position="2627"/>
        <end position="2768"/>
    </location>
</feature>
<reference evidence="6" key="2">
    <citation type="submission" date="2015-07" db="EMBL/GenBank/DDBJ databases">
        <title>The genome sequence of Plasmodium falciparum IGH-CR14.</title>
        <authorList>
            <consortium name="The Broad Institute Genome Sequencing Platform"/>
            <person name="Volkman S.K."/>
            <person name="Neafsey D.E."/>
            <person name="Dash A.P."/>
            <person name="Chitnis C.E."/>
            <person name="Hartl D.L."/>
            <person name="Young S.K."/>
            <person name="Kodira C.D."/>
            <person name="Zeng Q."/>
            <person name="Koehrsen M."/>
            <person name="Godfrey P."/>
            <person name="Alvarado L."/>
            <person name="Berlin A."/>
            <person name="Borenstein D."/>
            <person name="Chen Z."/>
            <person name="Engels R."/>
            <person name="Freedman E."/>
            <person name="Gellesch M."/>
            <person name="Goldberg J."/>
            <person name="Griggs A."/>
            <person name="Gujja S."/>
            <person name="Heiman D."/>
            <person name="Hepburn T."/>
            <person name="Howarth C."/>
            <person name="Jen D."/>
            <person name="Larson L."/>
            <person name="Lewis B."/>
            <person name="Mehta T."/>
            <person name="Park D."/>
            <person name="Pearson M."/>
            <person name="Roberts A."/>
            <person name="Saif S."/>
            <person name="Shea T."/>
            <person name="Shenoy N."/>
            <person name="Sisk P."/>
            <person name="Stolte C."/>
            <person name="Sykes S."/>
            <person name="Walk T."/>
            <person name="White J."/>
            <person name="Yandava C."/>
            <person name="Wirth D.F."/>
            <person name="Nusbaum C."/>
            <person name="Birren B."/>
        </authorList>
    </citation>
    <scope>NUCLEOTIDE SEQUENCE [LARGE SCALE GENOMIC DNA]</scope>
    <source>
        <strain evidence="6">IGH-CR14</strain>
    </source>
</reference>
<dbReference type="FunFam" id="3.40.1280.10:FF:000022">
    <property type="entry name" value="Trm3p"/>
    <property type="match status" value="1"/>
</dbReference>
<dbReference type="Pfam" id="PF00588">
    <property type="entry name" value="SpoU_methylase"/>
    <property type="match status" value="1"/>
</dbReference>
<dbReference type="InterPro" id="IPR045330">
    <property type="entry name" value="TRM3/TARBP1"/>
</dbReference>
<dbReference type="PANTHER" id="PTHR12029:SF11">
    <property type="entry name" value="METHYLTRANSFERASE TARBP1-RELATED"/>
    <property type="match status" value="1"/>
</dbReference>
<dbReference type="Gene3D" id="3.40.1280.10">
    <property type="match status" value="1"/>
</dbReference>
<evidence type="ECO:0000313" key="5">
    <source>
        <dbReference type="EMBL" id="KNG75324.1"/>
    </source>
</evidence>
<reference evidence="6" key="1">
    <citation type="submission" date="2015-07" db="EMBL/GenBank/DDBJ databases">
        <title>Annotation of Plasmodium falciparum IGH-CR14.</title>
        <authorList>
            <consortium name="The Broad Institute Genome Sequencing Platform"/>
            <person name="Volkman S.K."/>
            <person name="Neafsey D.E."/>
            <person name="Dash A.P."/>
            <person name="Chitnis C.E."/>
            <person name="Hartl D.L."/>
            <person name="Young S.K."/>
            <person name="Zeng Q."/>
            <person name="Koehrsen M."/>
            <person name="Alvarado L."/>
            <person name="Berlin A."/>
            <person name="Borenstein D."/>
            <person name="Chapman S.B."/>
            <person name="Chen Z."/>
            <person name="Engels R."/>
            <person name="Freedman E."/>
            <person name="Gellesch M."/>
            <person name="Goldberg J."/>
            <person name="Griggs A."/>
            <person name="Gujja S."/>
            <person name="Heilman E.R."/>
            <person name="Heiman D.I."/>
            <person name="Howarth C."/>
            <person name="Jen D."/>
            <person name="Larson L."/>
            <person name="Mehta T."/>
            <person name="Neiman D."/>
            <person name="Park D."/>
            <person name="Pearson M."/>
            <person name="Roberts A."/>
            <person name="Saif S."/>
            <person name="Shea T."/>
            <person name="Shenoy N."/>
            <person name="Sisk P."/>
            <person name="Stolte C."/>
            <person name="Sykes S."/>
            <person name="Walk T."/>
            <person name="White J."/>
            <person name="Yandava C."/>
            <person name="Haas B."/>
            <person name="Henn M.R."/>
            <person name="Nusbaum C."/>
            <person name="Birren B."/>
        </authorList>
    </citation>
    <scope>NUCLEOTIDE SEQUENCE [LARGE SCALE GENOMIC DNA]</scope>
    <source>
        <strain evidence="6">IGH-CR14</strain>
    </source>
</reference>
<proteinExistence type="predicted"/>
<dbReference type="InterPro" id="IPR029026">
    <property type="entry name" value="tRNA_m1G_MTases_N"/>
</dbReference>
<dbReference type="GO" id="GO:0016423">
    <property type="term" value="F:tRNA (guanine) methyltransferase activity"/>
    <property type="evidence" value="ECO:0007669"/>
    <property type="project" value="InterPro"/>
</dbReference>
<dbReference type="InterPro" id="IPR029028">
    <property type="entry name" value="Alpha/beta_knot_MTases"/>
</dbReference>
<feature type="region of interest" description="Disordered" evidence="3">
    <location>
        <begin position="2134"/>
        <end position="2155"/>
    </location>
</feature>
<keyword evidence="1" id="KW-0489">Methyltransferase</keyword>
<protein>
    <recommendedName>
        <fullName evidence="4">tRNA/rRNA methyltransferase SpoU type domain-containing protein</fullName>
    </recommendedName>
</protein>
<dbReference type="GO" id="GO:0030488">
    <property type="term" value="P:tRNA methylation"/>
    <property type="evidence" value="ECO:0007669"/>
    <property type="project" value="InterPro"/>
</dbReference>
<gene>
    <name evidence="5" type="ORF">PFMG_01531</name>
</gene>
<evidence type="ECO:0000256" key="3">
    <source>
        <dbReference type="SAM" id="MobiDB-lite"/>
    </source>
</evidence>
<dbReference type="InterPro" id="IPR001537">
    <property type="entry name" value="SpoU_MeTrfase"/>
</dbReference>
<evidence type="ECO:0000256" key="2">
    <source>
        <dbReference type="ARBA" id="ARBA00022679"/>
    </source>
</evidence>
<evidence type="ECO:0000256" key="1">
    <source>
        <dbReference type="ARBA" id="ARBA00022603"/>
    </source>
</evidence>
<feature type="compositionally biased region" description="Basic and acidic residues" evidence="3">
    <location>
        <begin position="1617"/>
        <end position="1658"/>
    </location>
</feature>
<name>A0A0L1I6T2_PLAFA</name>
<feature type="region of interest" description="Disordered" evidence="3">
    <location>
        <begin position="1617"/>
        <end position="1684"/>
    </location>
</feature>
<dbReference type="Proteomes" id="UP000054562">
    <property type="component" value="Unassembled WGS sequence"/>
</dbReference>
<sequence length="2775" mass="332419">MNSVDVLNLLVNFSNSNNIKEYDDELTRNFFSHIMLLLIKDEDKYELCKDVNNYLFDEVIKKEEEYKGDIKNVKMNDGKKKKKECDKKNDGKYGNNLEIIILFIDCLFKKCWNESFFNNNNNNIDISWVYKLFQLKGGEKNKYSRILLNLLKNILIKIQEENPDFSIIIFLLKHIQIKIQNHIKENQDKNMYLFYEKWKNKLTELSSKGLYMYSYKHLLDNIYVKNQVLSECNEDEKKNIIYNNNNDDNNINHNNSEGINNIILTNKQKRYKNLLSTFDLNFEHLCALFVLYLEEVNGNQNYKTSTFQNEVVGLLKNEISKEHKINIDYDDESIIMELINYILYHIILINDKDMRNILIKDFSFAVKEYIYPTHVFTNVCLNIIDLMYFFLTNDMLEKNMVNGNVPIIKTDKMRNGNHNNINNNVDMKKDDNVEETIQSNDKKKVFIYNNENECILDIYYKYMINMYNTDINIDEYLLNDIYNFIILYIDYIYNEEFVKNGHINDIRYYFLLFNKGYMDENVLKKLLYIFNTLINICRKTTTKNGNNEMSLFIKVWEHFECIVRCIENFSVHLLKSNWFKIVELINIVSSIKVMYEKKYEGDKNISDVYDEYNKDTYIHRNHFGKNIEKDIDNNYINTIIHNNEKILFFDYLDFYIFQTCVKRSYNKMNTYMMKDKKMRKEKNDMSSEINFVIYIDYIILKLNEYLIWLLILHKNDSVIRYSLCGLLDYENKKNLEISKILSNETNAIKYTDDPLLCNDKKESDEKKIHILTFINSICDHFLFNIFFMHIVKPTLFIKGDMLYYESRIKNFIMSKILYKHKYAYNYLFKFIISLGNINYFYINLRIILETLLQSINIHNNNNNNNNNIYHHTFNNIFTFYNMIIMNNENTQTYQNYLYKLNKENINKNYFNTFYYPYNIYYNQNIHSIIINIIKNVKNISFSRRNNILFIILEIIIKMNDALNIFTNIKNYCIFLNLFEDSFFIEHLNIFQDILSINENHFLKDILRLKEQKNQINNDLINKTYNIYNNEHTDQCNDVIRYQETSGKITKFLFIENRKKELLYNFIDLLNEHIYFNKYIHYYGYLRLFHLILINEGQDNKSELREGIIHLIEYYNEKCNMKSNNDDDNNNNNNHYHYNNHCNNHNDDDNHCTGLISILICYIIKNNLFYYFNKSCVVKIIHNNIKKLKDIIFENNSICNEDIDTHNNNNNDNNNITSCYKFYKYIESNFLYMDTLEYININEQYISSQNLIHYYNSDYPHKQHRTYRNADTYVKNKMNHVVYNDDDDNNNYLVNNKLLTYISRDLENQEWYCCFFNNVKELYDTCCDYLLLTRNKDITKYNNNNNDNNNNDNKNGCDNIKLVLVLSFLSNIYNIYNPGKWDKELNFKIQELSLKRLHNVKFIHSNKYSLHNYYDKFNYYKYKYFYNCFFCCGSYISLNEEEMFMFCEKIINDIEICKDELVYIYLIIKNYMIPYIYTKSNDNMSTSIYNINQMNEKKMIIFKLLFKQSVILVDRFSVCKYPIHLLELIFLTLFHPLLIRFEINNFIDKRNYDSHIYNVGENDIRENKKEEIYNTKNGIICTKENFKKDQESISNDKYCPDERYQKCCSNIKKEKYTHGDKKNNDKKDNDKKDNDKKDNDKKNNDKKNNDKKDSDKKNNDNSNDNNNDNNNDNSNDNINDNNNDDNNIYNDDTYLLLNYVRKILENGKTKLSITRNIVIPMLTSFFYNLINYDDIIYVKKEYLNNFIELIVDILMYKEYVLLDGKRNFTNESFKIKKNNNLLLNNFINENICNYLINKLETNEEIWFPPELYEIHHTPIFLRILTLIFLINLFNILDSTYLSSIKLCTTREDKYEKVSFNKKKKMILYIYETLIIYILKKIDNKNIYHMNNKSPNIINSSNDNKSFFNIQQNKEKEKIPPLPSSHGHNIQLRGLQALCMLSKYFKHLKKKKRKEIISYINIILIYDHLNNTRQYLEYFCLAISHSSFVLMYPYLIKYLSHDNVNNQLTITSLIICAYLFLKSKFSYYSFEQLYINSYAQICCTKEKKKKKKSVLTKNGPILNKKERKLKRRAQGKKVKHIINELVKKNKNDINGIVQGVKKMKNMSTHKNDKKGYNDYVTNNNIVHNFDNKKYDNKKYDNKKYDNKKYDNKKYDNKKGKDHNYNMIKVEMVRRKDSFKNNDLKINEDKNGDICNISNEKKERRKDNIQNDYFYSEHIFKCLLKLLYGIVSLCSSHSAIIRSMAQFILYKFIKIKGTSHLNPFFSSLFSYIKYNKDCKRIRKKIKNQFNYWNVSFFDNIRFLLPTENYSYNHFDEDRNYNNVNTFAHILYNNELVMSYTFLDKFKQIVQQEMSFMIFNIDLEKEKQTDKNFKLNSEQNVSLNMINRIYEHNIRTQIERVHDKEGSSKNVYSDSTEETFMSYDNSVDIKSDDVNKKSDSVNKKSDGVNKKSDGVNKKSDGVNKKSDGVHKKSDDVHKKSDDVHKKGDDVHKKSDDVHKKSDDVHKKGDDVHKKSDDVHKKSDDIDKKSDDVHKKGDDIDKKSDDIDKKSDDIDKKSNIADEHIPINYNEGNKKNITNISSEINDDIIILENILEKNKNNYQKKFDPISNIIEIHNEFRKNYLNNKKKNDLIVIASLIDKLPNLAGLCRTCEIFNVKKLLIDNINIIKDYQFQKISSTANKWMNIKELKKSNIINYIIKKKKKYSIIGLEQTHNSQKLNHFVFPKKCILILGDEKEGLPSSILMFLHHCIEIPGQGIIRSLNVHVSAAITIYEYFKQQL</sequence>
<dbReference type="SUPFAM" id="SSF57997">
    <property type="entry name" value="Tropomyosin"/>
    <property type="match status" value="1"/>
</dbReference>
<accession>A0A0L1I6T2</accession>
<dbReference type="Gene3D" id="1.10.287.950">
    <property type="entry name" value="Methyl-accepting chemotaxis protein"/>
    <property type="match status" value="1"/>
</dbReference>
<dbReference type="OrthoDB" id="241340at2759"/>
<dbReference type="PANTHER" id="PTHR12029">
    <property type="entry name" value="RNA METHYLTRANSFERASE"/>
    <property type="match status" value="1"/>
</dbReference>
<dbReference type="CDD" id="cd18091">
    <property type="entry name" value="SpoU-like_TRM3-like"/>
    <property type="match status" value="1"/>
</dbReference>
<dbReference type="InterPro" id="IPR044748">
    <property type="entry name" value="Trm3/TARBP1_C"/>
</dbReference>